<dbReference type="SUPFAM" id="SSF55729">
    <property type="entry name" value="Acyl-CoA N-acyltransferases (Nat)"/>
    <property type="match status" value="1"/>
</dbReference>
<evidence type="ECO:0000313" key="2">
    <source>
        <dbReference type="EMBL" id="MPM34518.1"/>
    </source>
</evidence>
<proteinExistence type="predicted"/>
<dbReference type="CDD" id="cd04301">
    <property type="entry name" value="NAT_SF"/>
    <property type="match status" value="1"/>
</dbReference>
<protein>
    <submittedName>
        <fullName evidence="2">Mycothiol acetyltransferase</fullName>
        <ecNumber evidence="2">2.3.1.189</ecNumber>
    </submittedName>
</protein>
<gene>
    <name evidence="2" type="primary">mshD_16</name>
    <name evidence="2" type="ORF">SDC9_81102</name>
</gene>
<name>A0A644Z2K8_9ZZZZ</name>
<dbReference type="InterPro" id="IPR000182">
    <property type="entry name" value="GNAT_dom"/>
</dbReference>
<dbReference type="PROSITE" id="PS51186">
    <property type="entry name" value="GNAT"/>
    <property type="match status" value="1"/>
</dbReference>
<dbReference type="AlphaFoldDB" id="A0A644Z2K8"/>
<sequence>MADSFKITQATQQDISSISTFLETANFVHRHLDWQPLIDWVGSQPFLLLQNQLGAIEAILALPPDPPQIAWVHCFACSAALTPNLAWQLLFPTALALLSRQNVEPVAVGLEEWFTQLLLLEGFSIQQKIVVLLWDHHLPPAIPLPAQVMLRPMEPQDIPEVASLDAAAFEKIWANSENSIRLAYLQAERSTVAEQNGRIIGYEISTSSQYTAHLARLAVLPEFRHQQIGKALVREMLAHFSRHGKIQVTVNTQNDNQASLHLYKNLGFEFTGEDFPVLKQ</sequence>
<reference evidence="2" key="1">
    <citation type="submission" date="2019-08" db="EMBL/GenBank/DDBJ databases">
        <authorList>
            <person name="Kucharzyk K."/>
            <person name="Murdoch R.W."/>
            <person name="Higgins S."/>
            <person name="Loffler F."/>
        </authorList>
    </citation>
    <scope>NUCLEOTIDE SEQUENCE</scope>
</reference>
<accession>A0A644Z2K8</accession>
<keyword evidence="2" id="KW-0012">Acyltransferase</keyword>
<dbReference type="PANTHER" id="PTHR43617:SF38">
    <property type="entry name" value="N-ACETYLTRANSFERASE DOMAIN-CONTAINING PROTEIN"/>
    <property type="match status" value="1"/>
</dbReference>
<dbReference type="EC" id="2.3.1.189" evidence="2"/>
<dbReference type="PANTHER" id="PTHR43617">
    <property type="entry name" value="L-AMINO ACID N-ACETYLTRANSFERASE"/>
    <property type="match status" value="1"/>
</dbReference>
<evidence type="ECO:0000259" key="1">
    <source>
        <dbReference type="PROSITE" id="PS51186"/>
    </source>
</evidence>
<organism evidence="2">
    <name type="scientific">bioreactor metagenome</name>
    <dbReference type="NCBI Taxonomy" id="1076179"/>
    <lineage>
        <taxon>unclassified sequences</taxon>
        <taxon>metagenomes</taxon>
        <taxon>ecological metagenomes</taxon>
    </lineage>
</organism>
<dbReference type="InterPro" id="IPR016181">
    <property type="entry name" value="Acyl_CoA_acyltransferase"/>
</dbReference>
<comment type="caution">
    <text evidence="2">The sequence shown here is derived from an EMBL/GenBank/DDBJ whole genome shotgun (WGS) entry which is preliminary data.</text>
</comment>
<dbReference type="Gene3D" id="3.40.630.30">
    <property type="match status" value="1"/>
</dbReference>
<keyword evidence="2" id="KW-0808">Transferase</keyword>
<dbReference type="GO" id="GO:0035447">
    <property type="term" value="F:mycothiol synthase activity"/>
    <property type="evidence" value="ECO:0007669"/>
    <property type="project" value="UniProtKB-EC"/>
</dbReference>
<dbReference type="Pfam" id="PF00583">
    <property type="entry name" value="Acetyltransf_1"/>
    <property type="match status" value="1"/>
</dbReference>
<dbReference type="EMBL" id="VSSQ01006998">
    <property type="protein sequence ID" value="MPM34518.1"/>
    <property type="molecule type" value="Genomic_DNA"/>
</dbReference>
<feature type="domain" description="N-acetyltransferase" evidence="1">
    <location>
        <begin position="148"/>
        <end position="280"/>
    </location>
</feature>
<dbReference type="InterPro" id="IPR050276">
    <property type="entry name" value="MshD_Acetyltransferase"/>
</dbReference>